<sequence length="399" mass="42979">MLIDRRRLATGAVALVAAAGAVAVSSGTASAADCGYLFDDFHYAASSDSSLTAHGWTPRTYAGGPGVPGATWSANSITFPTANGDKVMQLTASTDGTSAGTNQAELYSTQKRFLDGTYASRIRFTDAPVSGNDGDHINETFFTISPLNGDLDPTYSELDISEYLPNGGWGETGPINYQTSWYTYRNDPWYADNVHSEERRSFDGWHDLVVQVANGHMIYFIDGTQVGDHSGKFYPRQTMTINWNLWFIDTAAHTGGLSTYIQQVDWVLFAKNQVLSPVQTTSKAAAYRTSGSAFSDTVDATGGCSTPTTPPTTPPTTGPATTPPPTTPTTPPATDCSNAPEWAFATVYTGGNLVKHEKSKYGDPSGPPSGQGKHLWKARYWTQGSEPGWTQQWEDLGRC</sequence>
<evidence type="ECO:0000313" key="6">
    <source>
        <dbReference type="Proteomes" id="UP001596548"/>
    </source>
</evidence>
<feature type="chain" id="PRO_5045378737" evidence="3">
    <location>
        <begin position="32"/>
        <end position="399"/>
    </location>
</feature>
<dbReference type="InterPro" id="IPR006311">
    <property type="entry name" value="TAT_signal"/>
</dbReference>
<name>A0ABW2HZQ9_9ACTN</name>
<dbReference type="InterPro" id="IPR036573">
    <property type="entry name" value="CBM_sf_5/12"/>
</dbReference>
<dbReference type="EMBL" id="JBHTBJ010000019">
    <property type="protein sequence ID" value="MFC7277115.1"/>
    <property type="molecule type" value="Genomic_DNA"/>
</dbReference>
<dbReference type="GO" id="GO:0016787">
    <property type="term" value="F:hydrolase activity"/>
    <property type="evidence" value="ECO:0007669"/>
    <property type="project" value="UniProtKB-KW"/>
</dbReference>
<dbReference type="InterPro" id="IPR003610">
    <property type="entry name" value="CBM5/12"/>
</dbReference>
<feature type="signal peptide" evidence="3">
    <location>
        <begin position="1"/>
        <end position="31"/>
    </location>
</feature>
<organism evidence="5 6">
    <name type="scientific">Paractinoplanes rhizophilus</name>
    <dbReference type="NCBI Taxonomy" id="1416877"/>
    <lineage>
        <taxon>Bacteria</taxon>
        <taxon>Bacillati</taxon>
        <taxon>Actinomycetota</taxon>
        <taxon>Actinomycetes</taxon>
        <taxon>Micromonosporales</taxon>
        <taxon>Micromonosporaceae</taxon>
        <taxon>Paractinoplanes</taxon>
    </lineage>
</organism>
<keyword evidence="3" id="KW-0732">Signal</keyword>
<dbReference type="SMART" id="SM00495">
    <property type="entry name" value="ChtBD3"/>
    <property type="match status" value="1"/>
</dbReference>
<dbReference type="CDD" id="cd12215">
    <property type="entry name" value="ChiC_BD"/>
    <property type="match status" value="1"/>
</dbReference>
<dbReference type="Gene3D" id="2.60.120.200">
    <property type="match status" value="1"/>
</dbReference>
<dbReference type="Gene3D" id="2.10.10.20">
    <property type="entry name" value="Carbohydrate-binding module superfamily 5/12"/>
    <property type="match status" value="1"/>
</dbReference>
<dbReference type="SUPFAM" id="SSF49899">
    <property type="entry name" value="Concanavalin A-like lectins/glucanases"/>
    <property type="match status" value="1"/>
</dbReference>
<evidence type="ECO:0000256" key="1">
    <source>
        <dbReference type="ARBA" id="ARBA00022801"/>
    </source>
</evidence>
<dbReference type="Proteomes" id="UP001596548">
    <property type="component" value="Unassembled WGS sequence"/>
</dbReference>
<dbReference type="PROSITE" id="PS51762">
    <property type="entry name" value="GH16_2"/>
    <property type="match status" value="1"/>
</dbReference>
<feature type="region of interest" description="Disordered" evidence="2">
    <location>
        <begin position="297"/>
        <end position="338"/>
    </location>
</feature>
<keyword evidence="1 5" id="KW-0378">Hydrolase</keyword>
<comment type="caution">
    <text evidence="5">The sequence shown here is derived from an EMBL/GenBank/DDBJ whole genome shotgun (WGS) entry which is preliminary data.</text>
</comment>
<dbReference type="InterPro" id="IPR013320">
    <property type="entry name" value="ConA-like_dom_sf"/>
</dbReference>
<accession>A0ABW2HZQ9</accession>
<dbReference type="CDD" id="cd00413">
    <property type="entry name" value="Glyco_hydrolase_16"/>
    <property type="match status" value="1"/>
</dbReference>
<proteinExistence type="predicted"/>
<keyword evidence="6" id="KW-1185">Reference proteome</keyword>
<gene>
    <name evidence="5" type="ORF">ACFQS1_24245</name>
</gene>
<dbReference type="InterPro" id="IPR000757">
    <property type="entry name" value="Beta-glucanase-like"/>
</dbReference>
<evidence type="ECO:0000313" key="5">
    <source>
        <dbReference type="EMBL" id="MFC7277115.1"/>
    </source>
</evidence>
<evidence type="ECO:0000256" key="2">
    <source>
        <dbReference type="SAM" id="MobiDB-lite"/>
    </source>
</evidence>
<protein>
    <submittedName>
        <fullName evidence="5">Glycosyl hydrolase</fullName>
    </submittedName>
</protein>
<dbReference type="SUPFAM" id="SSF51055">
    <property type="entry name" value="Carbohydrate binding domain"/>
    <property type="match status" value="1"/>
</dbReference>
<feature type="domain" description="GH16" evidence="4">
    <location>
        <begin position="24"/>
        <end position="275"/>
    </location>
</feature>
<dbReference type="PROSITE" id="PS51318">
    <property type="entry name" value="TAT"/>
    <property type="match status" value="1"/>
</dbReference>
<evidence type="ECO:0000256" key="3">
    <source>
        <dbReference type="SAM" id="SignalP"/>
    </source>
</evidence>
<evidence type="ECO:0000259" key="4">
    <source>
        <dbReference type="PROSITE" id="PS51762"/>
    </source>
</evidence>
<dbReference type="RefSeq" id="WP_378972292.1">
    <property type="nucleotide sequence ID" value="NZ_JBHTBJ010000019.1"/>
</dbReference>
<feature type="compositionally biased region" description="Pro residues" evidence="2">
    <location>
        <begin position="308"/>
        <end position="331"/>
    </location>
</feature>
<reference evidence="6" key="1">
    <citation type="journal article" date="2019" name="Int. J. Syst. Evol. Microbiol.">
        <title>The Global Catalogue of Microorganisms (GCM) 10K type strain sequencing project: providing services to taxonomists for standard genome sequencing and annotation.</title>
        <authorList>
            <consortium name="The Broad Institute Genomics Platform"/>
            <consortium name="The Broad Institute Genome Sequencing Center for Infectious Disease"/>
            <person name="Wu L."/>
            <person name="Ma J."/>
        </authorList>
    </citation>
    <scope>NUCLEOTIDE SEQUENCE [LARGE SCALE GENOMIC DNA]</scope>
    <source>
        <strain evidence="6">XZYJT-10</strain>
    </source>
</reference>